<dbReference type="Proteomes" id="UP001287356">
    <property type="component" value="Unassembled WGS sequence"/>
</dbReference>
<comment type="caution">
    <text evidence="2">The sequence shown here is derived from an EMBL/GenBank/DDBJ whole genome shotgun (WGS) entry which is preliminary data.</text>
</comment>
<evidence type="ECO:0000313" key="2">
    <source>
        <dbReference type="EMBL" id="KAK3364808.1"/>
    </source>
</evidence>
<proteinExistence type="predicted"/>
<dbReference type="EMBL" id="JAULSN010000009">
    <property type="protein sequence ID" value="KAK3364808.1"/>
    <property type="molecule type" value="Genomic_DNA"/>
</dbReference>
<reference evidence="2" key="1">
    <citation type="journal article" date="2023" name="Mol. Phylogenet. Evol.">
        <title>Genome-scale phylogeny and comparative genomics of the fungal order Sordariales.</title>
        <authorList>
            <person name="Hensen N."/>
            <person name="Bonometti L."/>
            <person name="Westerberg I."/>
            <person name="Brannstrom I.O."/>
            <person name="Guillou S."/>
            <person name="Cros-Aarteil S."/>
            <person name="Calhoun S."/>
            <person name="Haridas S."/>
            <person name="Kuo A."/>
            <person name="Mondo S."/>
            <person name="Pangilinan J."/>
            <person name="Riley R."/>
            <person name="LaButti K."/>
            <person name="Andreopoulos B."/>
            <person name="Lipzen A."/>
            <person name="Chen C."/>
            <person name="Yan M."/>
            <person name="Daum C."/>
            <person name="Ng V."/>
            <person name="Clum A."/>
            <person name="Steindorff A."/>
            <person name="Ohm R.A."/>
            <person name="Martin F."/>
            <person name="Silar P."/>
            <person name="Natvig D.O."/>
            <person name="Lalanne C."/>
            <person name="Gautier V."/>
            <person name="Ament-Velasquez S.L."/>
            <person name="Kruys A."/>
            <person name="Hutchinson M.I."/>
            <person name="Powell A.J."/>
            <person name="Barry K."/>
            <person name="Miller A.N."/>
            <person name="Grigoriev I.V."/>
            <person name="Debuchy R."/>
            <person name="Gladieux P."/>
            <person name="Hiltunen Thoren M."/>
            <person name="Johannesson H."/>
        </authorList>
    </citation>
    <scope>NUCLEOTIDE SEQUENCE</scope>
    <source>
        <strain evidence="2">CBS 958.72</strain>
    </source>
</reference>
<feature type="region of interest" description="Disordered" evidence="1">
    <location>
        <begin position="1"/>
        <end position="25"/>
    </location>
</feature>
<dbReference type="AlphaFoldDB" id="A0AAE0JV28"/>
<gene>
    <name evidence="2" type="ORF">B0T24DRAFT_598141</name>
</gene>
<evidence type="ECO:0000256" key="1">
    <source>
        <dbReference type="SAM" id="MobiDB-lite"/>
    </source>
</evidence>
<sequence length="323" mass="36701">MDPTEAAASRQIVKGEARSASLSWKPRDGNSQYARRWHDYGATRVWRTMRLFTRDWKRGNAVMSRSPPAWPARPPLGTWEDFSVSSRVIDVVVKEKKYFGLGVAAYRNHISHDNGGRARAFHSLDSDEAAALGDAPLRPRSETVIESPTEALQELREVFQLLEGDSLKLAGEKLAAVSKRFINAPKLGAYSQWTGSARERSPSPKCQAASKQVQRDGRAELEDELLRLRRRLSEDILGNMTGTYIWPRRDARYRRRRKDLLLLAGNQMDLSLQTYSGEAALRRLGKWLKLYPKWLLGLIADGKGIIPRESIPPRTMNHIIWRA</sequence>
<accession>A0AAE0JV28</accession>
<name>A0AAE0JV28_9PEZI</name>
<evidence type="ECO:0000313" key="3">
    <source>
        <dbReference type="Proteomes" id="UP001287356"/>
    </source>
</evidence>
<organism evidence="2 3">
    <name type="scientific">Lasiosphaeria ovina</name>
    <dbReference type="NCBI Taxonomy" id="92902"/>
    <lineage>
        <taxon>Eukaryota</taxon>
        <taxon>Fungi</taxon>
        <taxon>Dikarya</taxon>
        <taxon>Ascomycota</taxon>
        <taxon>Pezizomycotina</taxon>
        <taxon>Sordariomycetes</taxon>
        <taxon>Sordariomycetidae</taxon>
        <taxon>Sordariales</taxon>
        <taxon>Lasiosphaeriaceae</taxon>
        <taxon>Lasiosphaeria</taxon>
    </lineage>
</organism>
<protein>
    <submittedName>
        <fullName evidence="2">Uncharacterized protein</fullName>
    </submittedName>
</protein>
<reference evidence="2" key="2">
    <citation type="submission" date="2023-06" db="EMBL/GenBank/DDBJ databases">
        <authorList>
            <consortium name="Lawrence Berkeley National Laboratory"/>
            <person name="Haridas S."/>
            <person name="Hensen N."/>
            <person name="Bonometti L."/>
            <person name="Westerberg I."/>
            <person name="Brannstrom I.O."/>
            <person name="Guillou S."/>
            <person name="Cros-Aarteil S."/>
            <person name="Calhoun S."/>
            <person name="Kuo A."/>
            <person name="Mondo S."/>
            <person name="Pangilinan J."/>
            <person name="Riley R."/>
            <person name="Labutti K."/>
            <person name="Andreopoulos B."/>
            <person name="Lipzen A."/>
            <person name="Chen C."/>
            <person name="Yanf M."/>
            <person name="Daum C."/>
            <person name="Ng V."/>
            <person name="Clum A."/>
            <person name="Steindorff A."/>
            <person name="Ohm R."/>
            <person name="Martin F."/>
            <person name="Silar P."/>
            <person name="Natvig D."/>
            <person name="Lalanne C."/>
            <person name="Gautier V."/>
            <person name="Ament-Velasquez S.L."/>
            <person name="Kruys A."/>
            <person name="Hutchinson M.I."/>
            <person name="Powell A.J."/>
            <person name="Barry K."/>
            <person name="Miller A.N."/>
            <person name="Grigoriev I.V."/>
            <person name="Debuchy R."/>
            <person name="Gladieux P."/>
            <person name="Thoren M.H."/>
            <person name="Johannesson H."/>
        </authorList>
    </citation>
    <scope>NUCLEOTIDE SEQUENCE</scope>
    <source>
        <strain evidence="2">CBS 958.72</strain>
    </source>
</reference>
<keyword evidence="3" id="KW-1185">Reference proteome</keyword>